<gene>
    <name evidence="2" type="ORF">AFUS01_LOCUS23335</name>
</gene>
<keyword evidence="1" id="KW-0472">Membrane</keyword>
<organism evidence="2 3">
    <name type="scientific">Allacma fusca</name>
    <dbReference type="NCBI Taxonomy" id="39272"/>
    <lineage>
        <taxon>Eukaryota</taxon>
        <taxon>Metazoa</taxon>
        <taxon>Ecdysozoa</taxon>
        <taxon>Arthropoda</taxon>
        <taxon>Hexapoda</taxon>
        <taxon>Collembola</taxon>
        <taxon>Symphypleona</taxon>
        <taxon>Sminthuridae</taxon>
        <taxon>Allacma</taxon>
    </lineage>
</organism>
<comment type="caution">
    <text evidence="2">The sequence shown here is derived from an EMBL/GenBank/DDBJ whole genome shotgun (WGS) entry which is preliminary data.</text>
</comment>
<keyword evidence="1" id="KW-1133">Transmembrane helix</keyword>
<evidence type="ECO:0000256" key="1">
    <source>
        <dbReference type="SAM" id="Phobius"/>
    </source>
</evidence>
<keyword evidence="1" id="KW-0812">Transmembrane</keyword>
<name>A0A8J2K840_9HEXA</name>
<evidence type="ECO:0000313" key="3">
    <source>
        <dbReference type="Proteomes" id="UP000708208"/>
    </source>
</evidence>
<keyword evidence="3" id="KW-1185">Reference proteome</keyword>
<accession>A0A8J2K840</accession>
<dbReference type="AlphaFoldDB" id="A0A8J2K840"/>
<protein>
    <submittedName>
        <fullName evidence="2">Uncharacterized protein</fullName>
    </submittedName>
</protein>
<evidence type="ECO:0000313" key="2">
    <source>
        <dbReference type="EMBL" id="CAG7734978.1"/>
    </source>
</evidence>
<proteinExistence type="predicted"/>
<feature type="transmembrane region" description="Helical" evidence="1">
    <location>
        <begin position="12"/>
        <end position="31"/>
    </location>
</feature>
<reference evidence="2" key="1">
    <citation type="submission" date="2021-06" db="EMBL/GenBank/DDBJ databases">
        <authorList>
            <person name="Hodson N. C."/>
            <person name="Mongue J. A."/>
            <person name="Jaron S. K."/>
        </authorList>
    </citation>
    <scope>NUCLEOTIDE SEQUENCE</scope>
</reference>
<sequence length="125" mass="13514">MDICGKALQLPNMIIGPIVVGLSAATAYFIWRITSPVYAFLAGLVDIPTDLGNKALSAVGLSSAFKGPEDSWNPWNLIWVIIVVALLGIAVVIFFHCKSRRVRSTHRHSVNSHWTAVASRSGSVV</sequence>
<dbReference type="Proteomes" id="UP000708208">
    <property type="component" value="Unassembled WGS sequence"/>
</dbReference>
<feature type="transmembrane region" description="Helical" evidence="1">
    <location>
        <begin position="77"/>
        <end position="97"/>
    </location>
</feature>
<dbReference type="EMBL" id="CAJVCH010279901">
    <property type="protein sequence ID" value="CAG7734978.1"/>
    <property type="molecule type" value="Genomic_DNA"/>
</dbReference>